<protein>
    <submittedName>
        <fullName evidence="4">Uncharacterized protein</fullName>
    </submittedName>
</protein>
<evidence type="ECO:0000256" key="2">
    <source>
        <dbReference type="SAM" id="MobiDB-lite"/>
    </source>
</evidence>
<feature type="compositionally biased region" description="Basic and acidic residues" evidence="2">
    <location>
        <begin position="214"/>
        <end position="224"/>
    </location>
</feature>
<feature type="coiled-coil region" evidence="1">
    <location>
        <begin position="30"/>
        <end position="57"/>
    </location>
</feature>
<name>A0AAW0Z116_9TREE</name>
<reference evidence="4 5" key="1">
    <citation type="journal article" date="2024" name="bioRxiv">
        <title>Comparative genomics of Cryptococcus and Kwoniella reveals pathogenesis evolution and contrasting karyotype dynamics via intercentromeric recombination or chromosome fusion.</title>
        <authorList>
            <person name="Coelho M.A."/>
            <person name="David-Palma M."/>
            <person name="Shea T."/>
            <person name="Bowers K."/>
            <person name="McGinley-Smith S."/>
            <person name="Mohammad A.W."/>
            <person name="Gnirke A."/>
            <person name="Yurkov A.M."/>
            <person name="Nowrousian M."/>
            <person name="Sun S."/>
            <person name="Cuomo C.A."/>
            <person name="Heitman J."/>
        </authorList>
    </citation>
    <scope>NUCLEOTIDE SEQUENCE [LARGE SCALE GENOMIC DNA]</scope>
    <source>
        <strain evidence="4 5">CBS 13917</strain>
    </source>
</reference>
<keyword evidence="3" id="KW-1133">Transmembrane helix</keyword>
<sequence length="269" mass="30914">MSKRPTIQESAALTSVSSWTPAQQAALYHIHLAQQAEKDEEKELKELEKTEREIREEVRPEEVKAGEIVDGWINDWCPPLFTFLDIFAPPHLAIGIFVLLHFAYWYSTPWYLHFLLSWPTTYFIPLWCTYRSIRYDENRALWLSFWPILSFLEYLETLLFRDHARALIWWPKLKAIFCVVMYSIIDNEVVLDSRGRPRDKKPVFGATKLAEKFLPAEKSDEEQKSSSSRGSGRRSGGSGSQSGSSKGESKAEGKSRSTETSSENKAKGK</sequence>
<evidence type="ECO:0000313" key="5">
    <source>
        <dbReference type="Proteomes" id="UP001388673"/>
    </source>
</evidence>
<dbReference type="RefSeq" id="XP_066804236.1">
    <property type="nucleotide sequence ID" value="XM_066945547.1"/>
</dbReference>
<evidence type="ECO:0000256" key="3">
    <source>
        <dbReference type="SAM" id="Phobius"/>
    </source>
</evidence>
<feature type="transmembrane region" description="Helical" evidence="3">
    <location>
        <begin position="110"/>
        <end position="128"/>
    </location>
</feature>
<keyword evidence="5" id="KW-1185">Reference proteome</keyword>
<gene>
    <name evidence="4" type="ORF">IAR55_002434</name>
</gene>
<feature type="compositionally biased region" description="Basic and acidic residues" evidence="2">
    <location>
        <begin position="247"/>
        <end position="269"/>
    </location>
</feature>
<keyword evidence="1" id="KW-0175">Coiled coil</keyword>
<comment type="caution">
    <text evidence="4">The sequence shown here is derived from an EMBL/GenBank/DDBJ whole genome shotgun (WGS) entry which is preliminary data.</text>
</comment>
<dbReference type="AlphaFoldDB" id="A0AAW0Z116"/>
<accession>A0AAW0Z116</accession>
<evidence type="ECO:0000313" key="4">
    <source>
        <dbReference type="EMBL" id="KAK8861611.1"/>
    </source>
</evidence>
<organism evidence="4 5">
    <name type="scientific">Kwoniella newhampshirensis</name>
    <dbReference type="NCBI Taxonomy" id="1651941"/>
    <lineage>
        <taxon>Eukaryota</taxon>
        <taxon>Fungi</taxon>
        <taxon>Dikarya</taxon>
        <taxon>Basidiomycota</taxon>
        <taxon>Agaricomycotina</taxon>
        <taxon>Tremellomycetes</taxon>
        <taxon>Tremellales</taxon>
        <taxon>Cryptococcaceae</taxon>
        <taxon>Kwoniella</taxon>
    </lineage>
</organism>
<dbReference type="KEGG" id="kne:92179692"/>
<keyword evidence="3" id="KW-0812">Transmembrane</keyword>
<proteinExistence type="predicted"/>
<dbReference type="Proteomes" id="UP001388673">
    <property type="component" value="Unassembled WGS sequence"/>
</dbReference>
<dbReference type="GeneID" id="92179692"/>
<keyword evidence="3" id="KW-0472">Membrane</keyword>
<feature type="region of interest" description="Disordered" evidence="2">
    <location>
        <begin position="214"/>
        <end position="269"/>
    </location>
</feature>
<dbReference type="EMBL" id="JBCAWK010000004">
    <property type="protein sequence ID" value="KAK8861611.1"/>
    <property type="molecule type" value="Genomic_DNA"/>
</dbReference>
<feature type="transmembrane region" description="Helical" evidence="3">
    <location>
        <begin position="80"/>
        <end position="104"/>
    </location>
</feature>
<evidence type="ECO:0000256" key="1">
    <source>
        <dbReference type="SAM" id="Coils"/>
    </source>
</evidence>